<keyword evidence="8" id="KW-0732">Signal</keyword>
<evidence type="ECO:0000256" key="7">
    <source>
        <dbReference type="RuleBase" id="RU003357"/>
    </source>
</evidence>
<dbReference type="SUPFAM" id="SSF56935">
    <property type="entry name" value="Porins"/>
    <property type="match status" value="1"/>
</dbReference>
<name>A0A4U1CJD1_9SPHI</name>
<dbReference type="GO" id="GO:0006826">
    <property type="term" value="P:iron ion transport"/>
    <property type="evidence" value="ECO:0007669"/>
    <property type="project" value="UniProtKB-KW"/>
</dbReference>
<comment type="caution">
    <text evidence="10">The sequence shown here is derived from an EMBL/GenBank/DDBJ whole genome shotgun (WGS) entry which is preliminary data.</text>
</comment>
<evidence type="ECO:0000313" key="10">
    <source>
        <dbReference type="EMBL" id="TKC06654.1"/>
    </source>
</evidence>
<keyword evidence="2" id="KW-0813">Transport</keyword>
<dbReference type="Gene3D" id="2.170.130.10">
    <property type="entry name" value="TonB-dependent receptor, plug domain"/>
    <property type="match status" value="1"/>
</dbReference>
<dbReference type="InterPro" id="IPR037066">
    <property type="entry name" value="Plug_dom_sf"/>
</dbReference>
<dbReference type="Pfam" id="PF13715">
    <property type="entry name" value="CarbopepD_reg_2"/>
    <property type="match status" value="1"/>
</dbReference>
<evidence type="ECO:0000256" key="4">
    <source>
        <dbReference type="ARBA" id="ARBA00023004"/>
    </source>
</evidence>
<reference evidence="10 11" key="1">
    <citation type="submission" date="2019-04" db="EMBL/GenBank/DDBJ databases">
        <title>Pedobacter sp. RP-3-22 sp. nov., isolated from Arctic soil.</title>
        <authorList>
            <person name="Dahal R.H."/>
            <person name="Kim D.-U."/>
        </authorList>
    </citation>
    <scope>NUCLEOTIDE SEQUENCE [LARGE SCALE GENOMIC DNA]</scope>
    <source>
        <strain evidence="10 11">RP-3-22</strain>
    </source>
</reference>
<keyword evidence="3" id="KW-0406">Ion transport</keyword>
<dbReference type="InterPro" id="IPR000531">
    <property type="entry name" value="Beta-barrel_TonB"/>
</dbReference>
<dbReference type="Gene3D" id="2.40.170.20">
    <property type="entry name" value="TonB-dependent receptor, beta-barrel domain"/>
    <property type="match status" value="1"/>
</dbReference>
<dbReference type="SUPFAM" id="SSF49464">
    <property type="entry name" value="Carboxypeptidase regulatory domain-like"/>
    <property type="match status" value="1"/>
</dbReference>
<keyword evidence="10" id="KW-0675">Receptor</keyword>
<evidence type="ECO:0000256" key="2">
    <source>
        <dbReference type="ARBA" id="ARBA00022448"/>
    </source>
</evidence>
<keyword evidence="6" id="KW-0998">Cell outer membrane</keyword>
<dbReference type="GO" id="GO:0009279">
    <property type="term" value="C:cell outer membrane"/>
    <property type="evidence" value="ECO:0007669"/>
    <property type="project" value="UniProtKB-SubCell"/>
</dbReference>
<dbReference type="InterPro" id="IPR011662">
    <property type="entry name" value="Secretin/TonB_short_N"/>
</dbReference>
<gene>
    <name evidence="10" type="ORF">FA048_15735</name>
</gene>
<dbReference type="PANTHER" id="PTHR40980">
    <property type="entry name" value="PLUG DOMAIN-CONTAINING PROTEIN"/>
    <property type="match status" value="1"/>
</dbReference>
<keyword evidence="3" id="KW-0410">Iron transport</keyword>
<dbReference type="Proteomes" id="UP000309488">
    <property type="component" value="Unassembled WGS sequence"/>
</dbReference>
<evidence type="ECO:0000256" key="3">
    <source>
        <dbReference type="ARBA" id="ARBA00022496"/>
    </source>
</evidence>
<accession>A0A4U1CJD1</accession>
<evidence type="ECO:0000256" key="5">
    <source>
        <dbReference type="ARBA" id="ARBA00023136"/>
    </source>
</evidence>
<dbReference type="Pfam" id="PF00593">
    <property type="entry name" value="TonB_dep_Rec_b-barrel"/>
    <property type="match status" value="1"/>
</dbReference>
<dbReference type="EMBL" id="SWBR01000004">
    <property type="protein sequence ID" value="TKC06654.1"/>
    <property type="molecule type" value="Genomic_DNA"/>
</dbReference>
<dbReference type="AlphaFoldDB" id="A0A4U1CJD1"/>
<keyword evidence="7" id="KW-0798">TonB box</keyword>
<evidence type="ECO:0000256" key="6">
    <source>
        <dbReference type="ARBA" id="ARBA00023237"/>
    </source>
</evidence>
<keyword evidence="4" id="KW-0408">Iron</keyword>
<organism evidence="10 11">
    <name type="scientific">Pedobacter polaris</name>
    <dbReference type="NCBI Taxonomy" id="2571273"/>
    <lineage>
        <taxon>Bacteria</taxon>
        <taxon>Pseudomonadati</taxon>
        <taxon>Bacteroidota</taxon>
        <taxon>Sphingobacteriia</taxon>
        <taxon>Sphingobacteriales</taxon>
        <taxon>Sphingobacteriaceae</taxon>
        <taxon>Pedobacter</taxon>
    </lineage>
</organism>
<comment type="subcellular location">
    <subcellularLocation>
        <location evidence="1 7">Cell outer membrane</location>
    </subcellularLocation>
</comment>
<dbReference type="Pfam" id="PF07715">
    <property type="entry name" value="Plug"/>
    <property type="match status" value="1"/>
</dbReference>
<feature type="chain" id="PRO_5020839271" evidence="8">
    <location>
        <begin position="31"/>
        <end position="1144"/>
    </location>
</feature>
<evidence type="ECO:0000256" key="8">
    <source>
        <dbReference type="SAM" id="SignalP"/>
    </source>
</evidence>
<comment type="similarity">
    <text evidence="7">Belongs to the TonB-dependent receptor family.</text>
</comment>
<evidence type="ECO:0000259" key="9">
    <source>
        <dbReference type="SMART" id="SM00965"/>
    </source>
</evidence>
<protein>
    <submittedName>
        <fullName evidence="10">TonB-dependent receptor</fullName>
    </submittedName>
</protein>
<proteinExistence type="inferred from homology"/>
<feature type="domain" description="Secretin/TonB short N-terminal" evidence="9">
    <location>
        <begin position="55"/>
        <end position="106"/>
    </location>
</feature>
<dbReference type="InterPro" id="IPR008969">
    <property type="entry name" value="CarboxyPept-like_regulatory"/>
</dbReference>
<dbReference type="Gene3D" id="2.60.40.1120">
    <property type="entry name" value="Carboxypeptidase-like, regulatory domain"/>
    <property type="match status" value="1"/>
</dbReference>
<dbReference type="InterPro" id="IPR012910">
    <property type="entry name" value="Plug_dom"/>
</dbReference>
<evidence type="ECO:0000313" key="11">
    <source>
        <dbReference type="Proteomes" id="UP000309488"/>
    </source>
</evidence>
<dbReference type="SMART" id="SM00965">
    <property type="entry name" value="STN"/>
    <property type="match status" value="1"/>
</dbReference>
<dbReference type="RefSeq" id="WP_136842850.1">
    <property type="nucleotide sequence ID" value="NZ_SWBR01000004.1"/>
</dbReference>
<sequence length="1144" mass="128752">MNFYQCMRVMKITMILLTCVLVQVSAASYAQLVSINRQNTTIHTILEEIRKQTKYDFFYDTNLFNKEKQVSIYVKDASIEEVLNTCLKGKPYQYVIKKNMVVITATDKPTKTPIANQLPQQQLGRIAGKVIDERGEPLPGAGIKVLQTDKLLQSNADGSYNLSIAEGIYTLEVSYISFQTKRVTDVIVKAGQLTALDIVLNAATNKLSQVVVTGTFKNESINALYVRQKNDAAISNGISREQMAALPDKNIGETLKRISGVSTTDNRRVVVRGIAERYNVAMMDGATLPSTDVQTRDFEFDIIPSNLVDNVIVSKTATPDMGFGFGGGLVQVNTMAIPSQDFISFSIGSKYINGSTGKDFLGYGRGKSDYLGFDDGKRDHFPKDLLYITSGNYNPTNPSGTIPAPGNEKVTPEMITAQNKKIGGLERLGTRIYQTAPGQNYQFSLGRSYGLKNSRFGFVGSLSYRNEQAIDDIASFERGAFNKLNNNTYDPITNEELKKTAATQYNFTTSLGALVNLGWSTKNHKVTLRNFYSRAFANQFFRISGWGEDLGFGDNPAVREYDRPKFIDLLQNKISGEHTVGKLRLDWGVARNRVNNHEQDAVDANLSHTTSLNGTSYNYIPGGTAGGTTNPGPLSRSSYKYVETNWMADAALSYKFNIRKSVQTFKTGYQYMDKKGGFDWSVLPIGTASSFDNGYKPVQQWDIDFKDPLHDIYYFPAQFNNNSYVGKNNNQALYGMMDNHVGSWLRLVWGMRAEYYKYEKVLDGASDKVSQADLDNADKVRYVDPETGNLVHRTYDASAEEKKWLYMPSANLTLTPFANFNVRASYAKSAVRPALIENSSFSRFNYLYGRIQRNTGVISTIISHYDLRMEWYPSAGEVLSAGYFKKRFNNPVEMYLDITNTSGAIDLLTANSDYANVHGWELDLRKNLGFINKGWKFLANMYFSGNLTLQNSEVQASAFRYTSMGASDDVDGKSYQYRSKTYLREKRPLYGQVPVLYNAALQYAGERLSANVAFNHSGYKVFTVGMLPQYSEMERPRNQLDAQLGFKFLKSKKLETRLNMSNLLNSPYRFFINGKETYKIKPGGDNMTMKEWSDVYEWKYGFSDKYEEGYFETSEDGIVRRIGDTNSLVRKIGTSFSLSLTYNL</sequence>
<dbReference type="PANTHER" id="PTHR40980:SF4">
    <property type="entry name" value="TONB-DEPENDENT RECEPTOR-LIKE BETA-BARREL DOMAIN-CONTAINING PROTEIN"/>
    <property type="match status" value="1"/>
</dbReference>
<dbReference type="InterPro" id="IPR036942">
    <property type="entry name" value="Beta-barrel_TonB_sf"/>
</dbReference>
<keyword evidence="11" id="KW-1185">Reference proteome</keyword>
<evidence type="ECO:0000256" key="1">
    <source>
        <dbReference type="ARBA" id="ARBA00004442"/>
    </source>
</evidence>
<dbReference type="Pfam" id="PF07660">
    <property type="entry name" value="STN"/>
    <property type="match status" value="1"/>
</dbReference>
<dbReference type="OrthoDB" id="9768470at2"/>
<feature type="signal peptide" evidence="8">
    <location>
        <begin position="1"/>
        <end position="30"/>
    </location>
</feature>
<keyword evidence="5 7" id="KW-0472">Membrane</keyword>